<dbReference type="InterPro" id="IPR050482">
    <property type="entry name" value="Sensor_HK_TwoCompSys"/>
</dbReference>
<evidence type="ECO:0000256" key="3">
    <source>
        <dbReference type="SAM" id="Phobius"/>
    </source>
</evidence>
<dbReference type="InterPro" id="IPR029016">
    <property type="entry name" value="GAF-like_dom_sf"/>
</dbReference>
<dbReference type="GO" id="GO:0016020">
    <property type="term" value="C:membrane"/>
    <property type="evidence" value="ECO:0007669"/>
    <property type="project" value="InterPro"/>
</dbReference>
<dbReference type="Gene3D" id="3.30.565.10">
    <property type="entry name" value="Histidine kinase-like ATPase, C-terminal domain"/>
    <property type="match status" value="1"/>
</dbReference>
<feature type="transmembrane region" description="Helical" evidence="3">
    <location>
        <begin position="85"/>
        <end position="109"/>
    </location>
</feature>
<evidence type="ECO:0000313" key="5">
    <source>
        <dbReference type="EMBL" id="VAX29851.1"/>
    </source>
</evidence>
<evidence type="ECO:0000259" key="4">
    <source>
        <dbReference type="PROSITE" id="PS50109"/>
    </source>
</evidence>
<keyword evidence="3" id="KW-0472">Membrane</keyword>
<gene>
    <name evidence="5" type="ORF">MNBD_NITROSPINAE05-163</name>
</gene>
<evidence type="ECO:0000256" key="1">
    <source>
        <dbReference type="ARBA" id="ARBA00022679"/>
    </source>
</evidence>
<evidence type="ECO:0000256" key="2">
    <source>
        <dbReference type="ARBA" id="ARBA00022777"/>
    </source>
</evidence>
<dbReference type="InterPro" id="IPR003018">
    <property type="entry name" value="GAF"/>
</dbReference>
<dbReference type="SMART" id="SM00065">
    <property type="entry name" value="GAF"/>
    <property type="match status" value="1"/>
</dbReference>
<feature type="domain" description="Histidine kinase" evidence="4">
    <location>
        <begin position="347"/>
        <end position="538"/>
    </location>
</feature>
<dbReference type="EMBL" id="UOGG01000094">
    <property type="protein sequence ID" value="VAX29851.1"/>
    <property type="molecule type" value="Genomic_DNA"/>
</dbReference>
<dbReference type="InterPro" id="IPR003594">
    <property type="entry name" value="HATPase_dom"/>
</dbReference>
<keyword evidence="2" id="KW-0418">Kinase</keyword>
<dbReference type="SUPFAM" id="SSF55781">
    <property type="entry name" value="GAF domain-like"/>
    <property type="match status" value="1"/>
</dbReference>
<feature type="transmembrane region" description="Helical" evidence="3">
    <location>
        <begin position="16"/>
        <end position="32"/>
    </location>
</feature>
<dbReference type="Gene3D" id="1.20.5.1930">
    <property type="match status" value="1"/>
</dbReference>
<dbReference type="SUPFAM" id="SSF55874">
    <property type="entry name" value="ATPase domain of HSP90 chaperone/DNA topoisomerase II/histidine kinase"/>
    <property type="match status" value="1"/>
</dbReference>
<dbReference type="PANTHER" id="PTHR24421:SF59">
    <property type="entry name" value="OXYGEN SENSOR HISTIDINE KINASE NREB"/>
    <property type="match status" value="1"/>
</dbReference>
<dbReference type="InterPro" id="IPR005467">
    <property type="entry name" value="His_kinase_dom"/>
</dbReference>
<keyword evidence="3" id="KW-1133">Transmembrane helix</keyword>
<dbReference type="GO" id="GO:0046983">
    <property type="term" value="F:protein dimerization activity"/>
    <property type="evidence" value="ECO:0007669"/>
    <property type="project" value="InterPro"/>
</dbReference>
<dbReference type="CDD" id="cd16917">
    <property type="entry name" value="HATPase_UhpB-NarQ-NarX-like"/>
    <property type="match status" value="1"/>
</dbReference>
<protein>
    <recommendedName>
        <fullName evidence="4">Histidine kinase domain-containing protein</fullName>
    </recommendedName>
</protein>
<dbReference type="InterPro" id="IPR036890">
    <property type="entry name" value="HATPase_C_sf"/>
</dbReference>
<name>A0A3B1CTM3_9ZZZZ</name>
<organism evidence="5">
    <name type="scientific">hydrothermal vent metagenome</name>
    <dbReference type="NCBI Taxonomy" id="652676"/>
    <lineage>
        <taxon>unclassified sequences</taxon>
        <taxon>metagenomes</taxon>
        <taxon>ecological metagenomes</taxon>
    </lineage>
</organism>
<feature type="transmembrane region" description="Helical" evidence="3">
    <location>
        <begin position="61"/>
        <end position="79"/>
    </location>
</feature>
<proteinExistence type="predicted"/>
<dbReference type="PANTHER" id="PTHR24421">
    <property type="entry name" value="NITRATE/NITRITE SENSOR PROTEIN NARX-RELATED"/>
    <property type="match status" value="1"/>
</dbReference>
<dbReference type="PROSITE" id="PS50109">
    <property type="entry name" value="HIS_KIN"/>
    <property type="match status" value="1"/>
</dbReference>
<dbReference type="Gene3D" id="3.30.450.40">
    <property type="match status" value="1"/>
</dbReference>
<reference evidence="5" key="1">
    <citation type="submission" date="2018-06" db="EMBL/GenBank/DDBJ databases">
        <authorList>
            <person name="Zhirakovskaya E."/>
        </authorList>
    </citation>
    <scope>NUCLEOTIDE SEQUENCE</scope>
</reference>
<sequence>MDLPVLKENPDKKTDLRFVLSAIVIATVIFILDLQLPLGVADGVLYVALVLIGLRTHSRHFIFWSAICGTVLILIGFYLSPEGGVLWKVLANRALAIFTLWMTTILCLWQVQTGTKLQEASDKLEKRVQARTKKLAETNELLRRESGFVELHKDIAVASNETKSIENTLEYCIKKICAHTGWPVGHLYLTSERYSLQLVPAAIWHLDDPDRFETFRKITEATPFNAGEGLPGRVIAKGKPVWIIDVTKDPNFPRANQAKNIGVKAGFAFPVRIGDEIVGVMEFFSSKAVEPDSKLLEIMTQVGTQLGRVLERKRAEEETRHSHEQLRNLYRRLELVREEERTRMSREIHDELAQALTALKMEISLLDKKLANKDSPLRSYTQMMLEILDSTIQAGKKLVMDLRPPILDDFGLPEAIEWQAIEFENRTGIECNVEFDSNNDFVLDKERSTTLFRIFQETLTNVTRHARADKINISLKDCDASVTLQVRDNGIGITEEQISNSRSLGLLGIRERALVWGGKVVIMGVPHEGTLVTIKLKR</sequence>
<accession>A0A3B1CTM3</accession>
<dbReference type="InterPro" id="IPR011712">
    <property type="entry name" value="Sig_transdc_His_kin_sub3_dim/P"/>
</dbReference>
<dbReference type="Pfam" id="PF07730">
    <property type="entry name" value="HisKA_3"/>
    <property type="match status" value="1"/>
</dbReference>
<dbReference type="Pfam" id="PF13185">
    <property type="entry name" value="GAF_2"/>
    <property type="match status" value="1"/>
</dbReference>
<dbReference type="AlphaFoldDB" id="A0A3B1CTM3"/>
<dbReference type="SMART" id="SM00387">
    <property type="entry name" value="HATPase_c"/>
    <property type="match status" value="1"/>
</dbReference>
<keyword evidence="3" id="KW-0812">Transmembrane</keyword>
<keyword evidence="1" id="KW-0808">Transferase</keyword>
<dbReference type="Pfam" id="PF02518">
    <property type="entry name" value="HATPase_c"/>
    <property type="match status" value="1"/>
</dbReference>
<dbReference type="GO" id="GO:0000155">
    <property type="term" value="F:phosphorelay sensor kinase activity"/>
    <property type="evidence" value="ECO:0007669"/>
    <property type="project" value="InterPro"/>
</dbReference>